<proteinExistence type="predicted"/>
<evidence type="ECO:0000256" key="1">
    <source>
        <dbReference type="SAM" id="Phobius"/>
    </source>
</evidence>
<keyword evidence="1" id="KW-0812">Transmembrane</keyword>
<sequence length="184" mass="18577">MAASFHRFEGIGLLSPLEALLNSSPMDIFAWVLAVVLVVLGVVGLVLPAIPGPLVLFLGLWAAAWAESFVHVGLGSLLVLAAMAGLASLADFVAGAFGAHRYGASGRSVIGATIGAVVGLFFGLIGLLLGPFIGAVLGELSARRDLLAAGRAGWGATLGLILGTAAKVALGLAMVALFLAVRFF</sequence>
<evidence type="ECO:0008006" key="4">
    <source>
        <dbReference type="Google" id="ProtNLM"/>
    </source>
</evidence>
<feature type="transmembrane region" description="Helical" evidence="1">
    <location>
        <begin position="153"/>
        <end position="181"/>
    </location>
</feature>
<evidence type="ECO:0000313" key="3">
    <source>
        <dbReference type="Proteomes" id="UP000199256"/>
    </source>
</evidence>
<dbReference type="AlphaFoldDB" id="A0A1H7LZR7"/>
<dbReference type="EMBL" id="FOAA01000008">
    <property type="protein sequence ID" value="SEL04434.1"/>
    <property type="molecule type" value="Genomic_DNA"/>
</dbReference>
<dbReference type="Pfam" id="PF04306">
    <property type="entry name" value="DUF456"/>
    <property type="match status" value="1"/>
</dbReference>
<protein>
    <recommendedName>
        <fullName evidence="4">DUF456 domain-containing protein</fullName>
    </recommendedName>
</protein>
<feature type="transmembrane region" description="Helical" evidence="1">
    <location>
        <begin position="28"/>
        <end position="47"/>
    </location>
</feature>
<evidence type="ECO:0000313" key="2">
    <source>
        <dbReference type="EMBL" id="SEL04434.1"/>
    </source>
</evidence>
<name>A0A1H7LZR7_9GAMM</name>
<keyword evidence="1" id="KW-1133">Transmembrane helix</keyword>
<reference evidence="3" key="1">
    <citation type="submission" date="2016-10" db="EMBL/GenBank/DDBJ databases">
        <authorList>
            <person name="Varghese N."/>
            <person name="Submissions S."/>
        </authorList>
    </citation>
    <scope>NUCLEOTIDE SEQUENCE [LARGE SCALE GENOMIC DNA]</scope>
    <source>
        <strain evidence="3">DSM 241</strain>
    </source>
</reference>
<feature type="transmembrane region" description="Helical" evidence="1">
    <location>
        <begin position="109"/>
        <end position="133"/>
    </location>
</feature>
<keyword evidence="1" id="KW-0472">Membrane</keyword>
<feature type="transmembrane region" description="Helical" evidence="1">
    <location>
        <begin position="78"/>
        <end position="97"/>
    </location>
</feature>
<dbReference type="InterPro" id="IPR007403">
    <property type="entry name" value="DUF456"/>
</dbReference>
<organism evidence="2 3">
    <name type="scientific">Ectothiorhodospira marina</name>
    <dbReference type="NCBI Taxonomy" id="1396821"/>
    <lineage>
        <taxon>Bacteria</taxon>
        <taxon>Pseudomonadati</taxon>
        <taxon>Pseudomonadota</taxon>
        <taxon>Gammaproteobacteria</taxon>
        <taxon>Chromatiales</taxon>
        <taxon>Ectothiorhodospiraceae</taxon>
        <taxon>Ectothiorhodospira</taxon>
    </lineage>
</organism>
<dbReference type="PANTHER" id="PTHR39165:SF1">
    <property type="entry name" value="DUF456 DOMAIN-CONTAINING PROTEIN"/>
    <property type="match status" value="1"/>
</dbReference>
<keyword evidence="3" id="KW-1185">Reference proteome</keyword>
<gene>
    <name evidence="2" type="ORF">SAMN05444515_10892</name>
</gene>
<dbReference type="PANTHER" id="PTHR39165">
    <property type="entry name" value="IG HYPOTHETICAL 17883"/>
    <property type="match status" value="1"/>
</dbReference>
<dbReference type="Proteomes" id="UP000199256">
    <property type="component" value="Unassembled WGS sequence"/>
</dbReference>
<accession>A0A1H7LZR7</accession>